<proteinExistence type="predicted"/>
<sequence length="110" mass="12071">MAWWKRGTDTDPTAVPARRASAEPAASSPESPEPPETPGFDLVRRGYDRDQVDARIAEVRRALAGGRFTVDTAQLRADGAANGLAIVRRGYDRTQVDTWFADAADRLDTR</sequence>
<protein>
    <recommendedName>
        <fullName evidence="4">DivIVA domain-containing protein</fullName>
    </recommendedName>
</protein>
<dbReference type="RefSeq" id="WP_345674139.1">
    <property type="nucleotide sequence ID" value="NZ_BAABHS010000003.1"/>
</dbReference>
<feature type="compositionally biased region" description="Low complexity" evidence="1">
    <location>
        <begin position="16"/>
        <end position="30"/>
    </location>
</feature>
<evidence type="ECO:0000313" key="2">
    <source>
        <dbReference type="EMBL" id="GAA4951944.1"/>
    </source>
</evidence>
<evidence type="ECO:0000256" key="1">
    <source>
        <dbReference type="SAM" id="MobiDB-lite"/>
    </source>
</evidence>
<evidence type="ECO:0000313" key="3">
    <source>
        <dbReference type="Proteomes" id="UP001500466"/>
    </source>
</evidence>
<reference evidence="3" key="1">
    <citation type="journal article" date="2019" name="Int. J. Syst. Evol. Microbiol.">
        <title>The Global Catalogue of Microorganisms (GCM) 10K type strain sequencing project: providing services to taxonomists for standard genome sequencing and annotation.</title>
        <authorList>
            <consortium name="The Broad Institute Genomics Platform"/>
            <consortium name="The Broad Institute Genome Sequencing Center for Infectious Disease"/>
            <person name="Wu L."/>
            <person name="Ma J."/>
        </authorList>
    </citation>
    <scope>NUCLEOTIDE SEQUENCE [LARGE SCALE GENOMIC DNA]</scope>
    <source>
        <strain evidence="3">JCM 17986</strain>
    </source>
</reference>
<dbReference type="EMBL" id="BAABHS010000003">
    <property type="protein sequence ID" value="GAA4951944.1"/>
    <property type="molecule type" value="Genomic_DNA"/>
</dbReference>
<name>A0ABP9GT04_9ACTN</name>
<gene>
    <name evidence="2" type="ORF">GCM10023205_11220</name>
</gene>
<organism evidence="2 3">
    <name type="scientific">Yinghuangia aomiensis</name>
    <dbReference type="NCBI Taxonomy" id="676205"/>
    <lineage>
        <taxon>Bacteria</taxon>
        <taxon>Bacillati</taxon>
        <taxon>Actinomycetota</taxon>
        <taxon>Actinomycetes</taxon>
        <taxon>Kitasatosporales</taxon>
        <taxon>Streptomycetaceae</taxon>
        <taxon>Yinghuangia</taxon>
    </lineage>
</organism>
<comment type="caution">
    <text evidence="2">The sequence shown here is derived from an EMBL/GenBank/DDBJ whole genome shotgun (WGS) entry which is preliminary data.</text>
</comment>
<dbReference type="Proteomes" id="UP001500466">
    <property type="component" value="Unassembled WGS sequence"/>
</dbReference>
<accession>A0ABP9GT04</accession>
<evidence type="ECO:0008006" key="4">
    <source>
        <dbReference type="Google" id="ProtNLM"/>
    </source>
</evidence>
<feature type="region of interest" description="Disordered" evidence="1">
    <location>
        <begin position="1"/>
        <end position="45"/>
    </location>
</feature>
<keyword evidence="3" id="KW-1185">Reference proteome</keyword>